<organism evidence="2 3">
    <name type="scientific">Tilletia horrida</name>
    <dbReference type="NCBI Taxonomy" id="155126"/>
    <lineage>
        <taxon>Eukaryota</taxon>
        <taxon>Fungi</taxon>
        <taxon>Dikarya</taxon>
        <taxon>Basidiomycota</taxon>
        <taxon>Ustilaginomycotina</taxon>
        <taxon>Exobasidiomycetes</taxon>
        <taxon>Tilletiales</taxon>
        <taxon>Tilletiaceae</taxon>
        <taxon>Tilletia</taxon>
    </lineage>
</organism>
<dbReference type="GO" id="GO:0030466">
    <property type="term" value="P:silent mating-type cassette heterochromatin formation"/>
    <property type="evidence" value="ECO:0007669"/>
    <property type="project" value="TreeGrafter"/>
</dbReference>
<keyword evidence="3" id="KW-1185">Reference proteome</keyword>
<sequence length="711" mass="81716">MAEVEALFDGTVLDYSKRQIRFPRTDAPKVPFMAEDTERYEYFEETSPKVSYWKKTIGKGIAERLRLSKPDNWKLASLPAGYRLRESYPDNTQSYTNDMFCDPRKIYSKPAEFTEHAFWLCCDPQLYACQCRFCTSRALMEDPSAEGVAIKVLHPDPWEAYSDPWRSSAYQRVWKSDLRRQEELDPIHLDGKNSQVLRYHELVWFILPEPLIGPGQGQKITHWPAHVSQRTVITTVKQDPSEMDVDVDPSAEYENDLDLDGNVVQTEQYRLQLLGLRREAYATRDLLVSQLAYHPPESLLSQSFSSVDPESVAWMGQGKRPKWHIAPSLDVHPDRSRSKQSFESSSKRIRRRPSFEEALPAFNLAVCILSYLRNAVVACKPLELNDSIHLWDATKSTSVAQQVVRKEAQTSIRNSWIVLKRNLWPEFGPLNTDARTDRNIYYQGVMLGADRIWTADIVRVDVRAADIERLCNQIHTSGAGTLHRDELTRLMRLPRAVLLDLDAIIYPAPMHPQEAKRDLLFCGALVIALHRERDASLIAKYGPWIRATPYEDLKPFSLEWTRPRNTLIYSRKTVHSPDMVFLPLLQPRKGHVAALPCTLLAGRWYASPSSLRSDPETALAYSALMERVDKIWAENEDPGRREGAMLRLSPSLSSSERDIVLAGWGPGALCSMMCQQEWDSLLDIHDQAERAARVEVWRLITLERERRQRTR</sequence>
<protein>
    <recommendedName>
        <fullName evidence="4">Cryptic loci regulator 2 N-terminal domain-containing protein</fullName>
    </recommendedName>
</protein>
<feature type="region of interest" description="Disordered" evidence="1">
    <location>
        <begin position="326"/>
        <end position="346"/>
    </location>
</feature>
<dbReference type="AlphaFoldDB" id="A0AAN6JVS4"/>
<evidence type="ECO:0000313" key="2">
    <source>
        <dbReference type="EMBL" id="KAK0555707.1"/>
    </source>
</evidence>
<name>A0AAN6JVS4_9BASI</name>
<dbReference type="InterPro" id="IPR038986">
    <property type="entry name" value="Clr2"/>
</dbReference>
<evidence type="ECO:0008006" key="4">
    <source>
        <dbReference type="Google" id="ProtNLM"/>
    </source>
</evidence>
<dbReference type="PANTHER" id="PTHR38046:SF1">
    <property type="entry name" value="CRYPTIC LOCI REGULATOR 2"/>
    <property type="match status" value="1"/>
</dbReference>
<evidence type="ECO:0000256" key="1">
    <source>
        <dbReference type="SAM" id="MobiDB-lite"/>
    </source>
</evidence>
<dbReference type="GO" id="GO:0031934">
    <property type="term" value="C:mating-type region heterochromatin"/>
    <property type="evidence" value="ECO:0007669"/>
    <property type="project" value="TreeGrafter"/>
</dbReference>
<evidence type="ECO:0000313" key="3">
    <source>
        <dbReference type="Proteomes" id="UP001176517"/>
    </source>
</evidence>
<dbReference type="EMBL" id="JAPDMZ010000024">
    <property type="protein sequence ID" value="KAK0555707.1"/>
    <property type="molecule type" value="Genomic_DNA"/>
</dbReference>
<reference evidence="2" key="1">
    <citation type="journal article" date="2023" name="PhytoFront">
        <title>Draft Genome Resources of Seven Strains of Tilletia horrida, Causal Agent of Kernel Smut of Rice.</title>
        <authorList>
            <person name="Khanal S."/>
            <person name="Antony Babu S."/>
            <person name="Zhou X.G."/>
        </authorList>
    </citation>
    <scope>NUCLEOTIDE SEQUENCE</scope>
    <source>
        <strain evidence="2">TX6</strain>
    </source>
</reference>
<dbReference type="Proteomes" id="UP001176517">
    <property type="component" value="Unassembled WGS sequence"/>
</dbReference>
<accession>A0AAN6JVS4</accession>
<dbReference type="GO" id="GO:0070824">
    <property type="term" value="C:SHREC complex"/>
    <property type="evidence" value="ECO:0007669"/>
    <property type="project" value="InterPro"/>
</dbReference>
<gene>
    <name evidence="2" type="ORF">OC846_001578</name>
</gene>
<comment type="caution">
    <text evidence="2">The sequence shown here is derived from an EMBL/GenBank/DDBJ whole genome shotgun (WGS) entry which is preliminary data.</text>
</comment>
<dbReference type="PANTHER" id="PTHR38046">
    <property type="entry name" value="CRYPTIC LOCI REGULATOR 2"/>
    <property type="match status" value="1"/>
</dbReference>
<dbReference type="GO" id="GO:0033553">
    <property type="term" value="C:rDNA heterochromatin"/>
    <property type="evidence" value="ECO:0007669"/>
    <property type="project" value="TreeGrafter"/>
</dbReference>
<proteinExistence type="predicted"/>